<dbReference type="InterPro" id="IPR045853">
    <property type="entry name" value="Pep_chain_release_fac_I_sf"/>
</dbReference>
<comment type="subcellular location">
    <subcellularLocation>
        <location evidence="1">Mitochondrion</location>
    </subcellularLocation>
</comment>
<dbReference type="EMBL" id="HBUF01303845">
    <property type="protein sequence ID" value="CAG6691642.1"/>
    <property type="molecule type" value="Transcribed_RNA"/>
</dbReference>
<dbReference type="PANTHER" id="PTHR46203:SF1">
    <property type="entry name" value="MITOCHONDRIAL TRANSLATION RELEASE FACTOR IN RESCUE"/>
    <property type="match status" value="1"/>
</dbReference>
<dbReference type="EMBL" id="HBUF01135464">
    <property type="protein sequence ID" value="CAG6645171.1"/>
    <property type="molecule type" value="Transcribed_RNA"/>
</dbReference>
<feature type="domain" description="Prokaryotic-type class I peptide chain release factors" evidence="6">
    <location>
        <begin position="27"/>
        <end position="123"/>
    </location>
</feature>
<dbReference type="Gene3D" id="3.30.160.20">
    <property type="match status" value="1"/>
</dbReference>
<evidence type="ECO:0000256" key="5">
    <source>
        <dbReference type="SAM" id="MobiDB-lite"/>
    </source>
</evidence>
<dbReference type="Pfam" id="PF00472">
    <property type="entry name" value="RF-1"/>
    <property type="match status" value="1"/>
</dbReference>
<reference evidence="7" key="1">
    <citation type="submission" date="2021-05" db="EMBL/GenBank/DDBJ databases">
        <authorList>
            <person name="Alioto T."/>
            <person name="Alioto T."/>
            <person name="Gomez Garrido J."/>
        </authorList>
    </citation>
    <scope>NUCLEOTIDE SEQUENCE</scope>
</reference>
<evidence type="ECO:0000256" key="3">
    <source>
        <dbReference type="ARBA" id="ARBA00022946"/>
    </source>
</evidence>
<dbReference type="AlphaFoldDB" id="A0A8D8TT02"/>
<evidence type="ECO:0000256" key="4">
    <source>
        <dbReference type="ARBA" id="ARBA00023128"/>
    </source>
</evidence>
<dbReference type="GO" id="GO:0005739">
    <property type="term" value="C:mitochondrion"/>
    <property type="evidence" value="ECO:0007669"/>
    <property type="project" value="UniProtKB-SubCell"/>
</dbReference>
<dbReference type="EMBL" id="HBUF01135461">
    <property type="protein sequence ID" value="CAG6645168.1"/>
    <property type="molecule type" value="Transcribed_RNA"/>
</dbReference>
<evidence type="ECO:0000259" key="6">
    <source>
        <dbReference type="Pfam" id="PF00472"/>
    </source>
</evidence>
<dbReference type="PANTHER" id="PTHR46203">
    <property type="entry name" value="PROBABLE PEPTIDE CHAIN RELEASE FACTOR C12ORF65"/>
    <property type="match status" value="1"/>
</dbReference>
<dbReference type="EMBL" id="HBUF01358177">
    <property type="protein sequence ID" value="CAG6719011.1"/>
    <property type="molecule type" value="Transcribed_RNA"/>
</dbReference>
<organism evidence="7">
    <name type="scientific">Cacopsylla melanoneura</name>
    <dbReference type="NCBI Taxonomy" id="428564"/>
    <lineage>
        <taxon>Eukaryota</taxon>
        <taxon>Metazoa</taxon>
        <taxon>Ecdysozoa</taxon>
        <taxon>Arthropoda</taxon>
        <taxon>Hexapoda</taxon>
        <taxon>Insecta</taxon>
        <taxon>Pterygota</taxon>
        <taxon>Neoptera</taxon>
        <taxon>Paraneoptera</taxon>
        <taxon>Hemiptera</taxon>
        <taxon>Sternorrhyncha</taxon>
        <taxon>Psylloidea</taxon>
        <taxon>Psyllidae</taxon>
        <taxon>Psyllinae</taxon>
        <taxon>Cacopsylla</taxon>
    </lineage>
</organism>
<evidence type="ECO:0000256" key="2">
    <source>
        <dbReference type="ARBA" id="ARBA00010835"/>
    </source>
</evidence>
<dbReference type="InterPro" id="IPR052405">
    <property type="entry name" value="Mito_Transl_Release_Factor"/>
</dbReference>
<accession>A0A8D8TT02</accession>
<keyword evidence="3" id="KW-0809">Transit peptide</keyword>
<keyword evidence="4" id="KW-0496">Mitochondrion</keyword>
<name>A0A8D8TT02_9HEMI</name>
<dbReference type="InterPro" id="IPR000352">
    <property type="entry name" value="Pep_chain_release_fac_I"/>
</dbReference>
<sequence>MSIFRRHLSFGTQLFRKYDLDYSKVPKLDEKDIKEKFVRGNGPGGQAVAKTSNCVVLSHISTGIVIKCHQSRSLSDNRKKARELLVAQLDIQINGEDSLDAQIRRVDEKRKAAQEYKRKQREALKKAWKEREGIGKEKEGTE</sequence>
<comment type="similarity">
    <text evidence="2">Belongs to the prokaryotic/mitochondrial release factor family.</text>
</comment>
<evidence type="ECO:0000313" key="7">
    <source>
        <dbReference type="EMBL" id="CAG6691642.1"/>
    </source>
</evidence>
<dbReference type="EMBL" id="HBUF01135463">
    <property type="protein sequence ID" value="CAG6645170.1"/>
    <property type="molecule type" value="Transcribed_RNA"/>
</dbReference>
<dbReference type="SUPFAM" id="SSF75620">
    <property type="entry name" value="Release factor"/>
    <property type="match status" value="1"/>
</dbReference>
<dbReference type="EMBL" id="HBUF01358176">
    <property type="protein sequence ID" value="CAG6719008.1"/>
    <property type="molecule type" value="Transcribed_RNA"/>
</dbReference>
<evidence type="ECO:0000256" key="1">
    <source>
        <dbReference type="ARBA" id="ARBA00004173"/>
    </source>
</evidence>
<dbReference type="EMBL" id="HBUF01358178">
    <property type="protein sequence ID" value="CAG6719014.1"/>
    <property type="molecule type" value="Transcribed_RNA"/>
</dbReference>
<protein>
    <submittedName>
        <fullName evidence="7">Probable peptide chain release factor C12orf65, mitochondrial</fullName>
    </submittedName>
</protein>
<dbReference type="GO" id="GO:0003747">
    <property type="term" value="F:translation release factor activity"/>
    <property type="evidence" value="ECO:0007669"/>
    <property type="project" value="InterPro"/>
</dbReference>
<feature type="region of interest" description="Disordered" evidence="5">
    <location>
        <begin position="117"/>
        <end position="142"/>
    </location>
</feature>
<proteinExistence type="inferred from homology"/>